<evidence type="ECO:0000256" key="3">
    <source>
        <dbReference type="ARBA" id="ARBA00023163"/>
    </source>
</evidence>
<accession>U2EHN5</accession>
<sequence>MPYPQHRPHVSNASRFSDLGGWQDYVNAHFPPLQMTSRTAAAFHAQANSCQLGECTLTHIGTAASDVSRTPQLARRANAGYLKVLWQLAGTMELSQDRRSVHLDAGRAALCDTTRPYRLRVSDGARLAVLLIPYDVDSRLPRYAERVSATELTDVPTMQAALGAITGLARSRPQAHDPGIGDVMQGVGAMLAATFARAAEPDEADLDAQRIQRARHYIATHLASSDLTPERLASALCVSRRTLYGLLGRHGTTPARLISETRLQHARTALARDPAGQQSITDIALAHGFGDSARFSHAFKDRFGQAPSVWRAGNAQS</sequence>
<dbReference type="OrthoDB" id="9816461at2"/>
<dbReference type="Gene3D" id="1.10.10.60">
    <property type="entry name" value="Homeodomain-like"/>
    <property type="match status" value="1"/>
</dbReference>
<dbReference type="PRINTS" id="PR00032">
    <property type="entry name" value="HTHARAC"/>
</dbReference>
<keyword evidence="2" id="KW-0238">DNA-binding</keyword>
<dbReference type="InterPro" id="IPR035418">
    <property type="entry name" value="AraC-bd_2"/>
</dbReference>
<gene>
    <name evidence="5" type="ORF">SSPSH_003614</name>
</gene>
<dbReference type="InterPro" id="IPR009057">
    <property type="entry name" value="Homeodomain-like_sf"/>
</dbReference>
<dbReference type="AlphaFoldDB" id="U2EHN5"/>
<evidence type="ECO:0000256" key="2">
    <source>
        <dbReference type="ARBA" id="ARBA00023125"/>
    </source>
</evidence>
<feature type="domain" description="HTH araC/xylS-type" evidence="4">
    <location>
        <begin position="212"/>
        <end position="313"/>
    </location>
</feature>
<dbReference type="GO" id="GO:0003700">
    <property type="term" value="F:DNA-binding transcription factor activity"/>
    <property type="evidence" value="ECO:0007669"/>
    <property type="project" value="InterPro"/>
</dbReference>
<dbReference type="PROSITE" id="PS00041">
    <property type="entry name" value="HTH_ARAC_FAMILY_1"/>
    <property type="match status" value="1"/>
</dbReference>
<dbReference type="InterPro" id="IPR018062">
    <property type="entry name" value="HTH_AraC-typ_CS"/>
</dbReference>
<dbReference type="SUPFAM" id="SSF46689">
    <property type="entry name" value="Homeodomain-like"/>
    <property type="match status" value="1"/>
</dbReference>
<dbReference type="SMART" id="SM00342">
    <property type="entry name" value="HTH_ARAC"/>
    <property type="match status" value="1"/>
</dbReference>
<evidence type="ECO:0000259" key="4">
    <source>
        <dbReference type="PROSITE" id="PS01124"/>
    </source>
</evidence>
<dbReference type="InterPro" id="IPR050204">
    <property type="entry name" value="AraC_XylS_family_regulators"/>
</dbReference>
<evidence type="ECO:0000313" key="5">
    <source>
        <dbReference type="EMBL" id="ERJ17570.1"/>
    </source>
</evidence>
<dbReference type="EMBL" id="AFNV02000034">
    <property type="protein sequence ID" value="ERJ17570.1"/>
    <property type="molecule type" value="Genomic_DNA"/>
</dbReference>
<keyword evidence="6" id="KW-1185">Reference proteome</keyword>
<protein>
    <submittedName>
        <fullName evidence="5">Transcriptional regulator AraC family protein</fullName>
    </submittedName>
</protein>
<dbReference type="PANTHER" id="PTHR46796:SF6">
    <property type="entry name" value="ARAC SUBFAMILY"/>
    <property type="match status" value="1"/>
</dbReference>
<keyword evidence="1" id="KW-0805">Transcription regulation</keyword>
<dbReference type="GO" id="GO:0043565">
    <property type="term" value="F:sequence-specific DNA binding"/>
    <property type="evidence" value="ECO:0007669"/>
    <property type="project" value="InterPro"/>
</dbReference>
<dbReference type="Proteomes" id="UP000006242">
    <property type="component" value="Unassembled WGS sequence"/>
</dbReference>
<evidence type="ECO:0000313" key="6">
    <source>
        <dbReference type="Proteomes" id="UP000006242"/>
    </source>
</evidence>
<dbReference type="eggNOG" id="COG2207">
    <property type="taxonomic scope" value="Bacteria"/>
</dbReference>
<dbReference type="STRING" id="1033802.SSPSH_003614"/>
<dbReference type="InterPro" id="IPR020449">
    <property type="entry name" value="Tscrpt_reg_AraC-type_HTH"/>
</dbReference>
<dbReference type="PANTHER" id="PTHR46796">
    <property type="entry name" value="HTH-TYPE TRANSCRIPTIONAL ACTIVATOR RHAS-RELATED"/>
    <property type="match status" value="1"/>
</dbReference>
<comment type="caution">
    <text evidence="5">The sequence shown here is derived from an EMBL/GenBank/DDBJ whole genome shotgun (WGS) entry which is preliminary data.</text>
</comment>
<dbReference type="Pfam" id="PF14525">
    <property type="entry name" value="AraC_binding_2"/>
    <property type="match status" value="1"/>
</dbReference>
<reference evidence="5 6" key="1">
    <citation type="journal article" date="2011" name="J. Bacteriol.">
        <title>Genome sequence of Salinisphaera shabanensis, a gammaproteobacterium from the harsh, variable environment of the brine-seawater interface of the Shaban Deep in the Red Sea.</title>
        <authorList>
            <person name="Antunes A."/>
            <person name="Alam I."/>
            <person name="Bajic V.B."/>
            <person name="Stingl U."/>
        </authorList>
    </citation>
    <scope>NUCLEOTIDE SEQUENCE [LARGE SCALE GENOMIC DNA]</scope>
    <source>
        <strain evidence="5 6">E1L3A</strain>
    </source>
</reference>
<proteinExistence type="predicted"/>
<dbReference type="PROSITE" id="PS01124">
    <property type="entry name" value="HTH_ARAC_FAMILY_2"/>
    <property type="match status" value="1"/>
</dbReference>
<name>U2EHN5_9GAMM</name>
<keyword evidence="3" id="KW-0804">Transcription</keyword>
<dbReference type="InterPro" id="IPR018060">
    <property type="entry name" value="HTH_AraC"/>
</dbReference>
<reference evidence="5 6" key="2">
    <citation type="journal article" date="2013" name="PLoS ONE">
        <title>INDIGO - INtegrated Data Warehouse of MIcrobial GenOmes with Examples from the Red Sea Extremophiles.</title>
        <authorList>
            <person name="Alam I."/>
            <person name="Antunes A."/>
            <person name="Kamau A.A."/>
            <person name="Ba Alawi W."/>
            <person name="Kalkatawi M."/>
            <person name="Stingl U."/>
            <person name="Bajic V.B."/>
        </authorList>
    </citation>
    <scope>NUCLEOTIDE SEQUENCE [LARGE SCALE GENOMIC DNA]</scope>
    <source>
        <strain evidence="5 6">E1L3A</strain>
    </source>
</reference>
<dbReference type="RefSeq" id="WP_006913756.1">
    <property type="nucleotide sequence ID" value="NZ_AFNV02000034.1"/>
</dbReference>
<evidence type="ECO:0000256" key="1">
    <source>
        <dbReference type="ARBA" id="ARBA00023015"/>
    </source>
</evidence>
<organism evidence="5 6">
    <name type="scientific">Salinisphaera shabanensis E1L3A</name>
    <dbReference type="NCBI Taxonomy" id="1033802"/>
    <lineage>
        <taxon>Bacteria</taxon>
        <taxon>Pseudomonadati</taxon>
        <taxon>Pseudomonadota</taxon>
        <taxon>Gammaproteobacteria</taxon>
        <taxon>Salinisphaerales</taxon>
        <taxon>Salinisphaeraceae</taxon>
        <taxon>Salinisphaera</taxon>
    </lineage>
</organism>
<dbReference type="Pfam" id="PF12833">
    <property type="entry name" value="HTH_18"/>
    <property type="match status" value="1"/>
</dbReference>